<dbReference type="Proteomes" id="UP000824161">
    <property type="component" value="Unassembled WGS sequence"/>
</dbReference>
<dbReference type="Pfam" id="PF02823">
    <property type="entry name" value="ATP-synt_DE_N"/>
    <property type="match status" value="1"/>
</dbReference>
<reference evidence="3" key="2">
    <citation type="journal article" date="2021" name="PeerJ">
        <title>Extensive microbial diversity within the chicken gut microbiome revealed by metagenomics and culture.</title>
        <authorList>
            <person name="Gilroy R."/>
            <person name="Ravi A."/>
            <person name="Getino M."/>
            <person name="Pursley I."/>
            <person name="Horton D.L."/>
            <person name="Alikhan N.F."/>
            <person name="Baker D."/>
            <person name="Gharbi K."/>
            <person name="Hall N."/>
            <person name="Watson M."/>
            <person name="Adriaenssens E.M."/>
            <person name="Foster-Nyarko E."/>
            <person name="Jarju S."/>
            <person name="Secka A."/>
            <person name="Antonio M."/>
            <person name="Oren A."/>
            <person name="Chaudhuri R.R."/>
            <person name="La Ragione R."/>
            <person name="Hildebrand F."/>
            <person name="Pallen M.J."/>
        </authorList>
    </citation>
    <scope>NUCLEOTIDE SEQUENCE</scope>
    <source>
        <strain evidence="3">1383</strain>
    </source>
</reference>
<evidence type="ECO:0000313" key="3">
    <source>
        <dbReference type="EMBL" id="HIT97373.1"/>
    </source>
</evidence>
<feature type="domain" description="ATP synthase F1 complex delta/epsilon subunit N-terminal" evidence="2">
    <location>
        <begin position="1"/>
        <end position="54"/>
    </location>
</feature>
<dbReference type="SUPFAM" id="SSF51344">
    <property type="entry name" value="Epsilon subunit of F1F0-ATP synthase N-terminal domain"/>
    <property type="match status" value="1"/>
</dbReference>
<gene>
    <name evidence="3" type="ORF">IAC44_00885</name>
</gene>
<reference evidence="3" key="1">
    <citation type="submission" date="2020-10" db="EMBL/GenBank/DDBJ databases">
        <authorList>
            <person name="Gilroy R."/>
        </authorList>
    </citation>
    <scope>NUCLEOTIDE SEQUENCE</scope>
    <source>
        <strain evidence="3">1383</strain>
    </source>
</reference>
<proteinExistence type="predicted"/>
<dbReference type="EMBL" id="DVLY01000019">
    <property type="protein sequence ID" value="HIT97373.1"/>
    <property type="molecule type" value="Genomic_DNA"/>
</dbReference>
<dbReference type="InterPro" id="IPR036771">
    <property type="entry name" value="ATPsynth_dsu/esu_N"/>
</dbReference>
<accession>A0A9D1H8E8</accession>
<evidence type="ECO:0000313" key="4">
    <source>
        <dbReference type="Proteomes" id="UP000824161"/>
    </source>
</evidence>
<name>A0A9D1H8E8_9FLAO</name>
<dbReference type="Gene3D" id="2.60.15.10">
    <property type="entry name" value="F0F1 ATP synthase delta/epsilon subunit, N-terminal"/>
    <property type="match status" value="1"/>
</dbReference>
<dbReference type="InterPro" id="IPR020546">
    <property type="entry name" value="ATP_synth_F1_dsu/esu_N"/>
</dbReference>
<dbReference type="GO" id="GO:0045259">
    <property type="term" value="C:proton-transporting ATP synthase complex"/>
    <property type="evidence" value="ECO:0007669"/>
    <property type="project" value="UniProtKB-KW"/>
</dbReference>
<sequence>MEVHIISPEGDVFQGTADAAFLPGTLGGFEVLDGHAPLVSTLGKGRVLIRRAAGFSDARMREDLAPQGEGTELSLEVSSGVAQTSEGRLTVLID</sequence>
<dbReference type="GO" id="GO:0015986">
    <property type="term" value="P:proton motive force-driven ATP synthesis"/>
    <property type="evidence" value="ECO:0007669"/>
    <property type="project" value="InterPro"/>
</dbReference>
<keyword evidence="1" id="KW-0139">CF(1)</keyword>
<evidence type="ECO:0000256" key="1">
    <source>
        <dbReference type="ARBA" id="ARBA00023196"/>
    </source>
</evidence>
<organism evidence="3 4">
    <name type="scientific">Candidatus Merdimorpha stercoravium</name>
    <dbReference type="NCBI Taxonomy" id="2840863"/>
    <lineage>
        <taxon>Bacteria</taxon>
        <taxon>Pseudomonadati</taxon>
        <taxon>Bacteroidota</taxon>
        <taxon>Flavobacteriia</taxon>
        <taxon>Flavobacteriales</taxon>
        <taxon>Candidatus Merdimorpha</taxon>
    </lineage>
</organism>
<dbReference type="AlphaFoldDB" id="A0A9D1H8E8"/>
<evidence type="ECO:0000259" key="2">
    <source>
        <dbReference type="Pfam" id="PF02823"/>
    </source>
</evidence>
<keyword evidence="1" id="KW-0066">ATP synthesis</keyword>
<protein>
    <recommendedName>
        <fullName evidence="2">ATP synthase F1 complex delta/epsilon subunit N-terminal domain-containing protein</fullName>
    </recommendedName>
</protein>
<comment type="caution">
    <text evidence="3">The sequence shown here is derived from an EMBL/GenBank/DDBJ whole genome shotgun (WGS) entry which is preliminary data.</text>
</comment>